<evidence type="ECO:0000313" key="2">
    <source>
        <dbReference type="Ensembl" id="ENSMMOP00000018984.1"/>
    </source>
</evidence>
<reference evidence="2" key="2">
    <citation type="submission" date="2025-09" db="UniProtKB">
        <authorList>
            <consortium name="Ensembl"/>
        </authorList>
    </citation>
    <scope>IDENTIFICATION</scope>
</reference>
<dbReference type="GO" id="GO:0000149">
    <property type="term" value="F:SNARE binding"/>
    <property type="evidence" value="ECO:0007669"/>
    <property type="project" value="TreeGrafter"/>
</dbReference>
<feature type="domain" description="VWFA" evidence="1">
    <location>
        <begin position="71"/>
        <end position="302"/>
    </location>
</feature>
<dbReference type="Gene3D" id="3.40.50.410">
    <property type="entry name" value="von Willebrand factor, type A domain"/>
    <property type="match status" value="1"/>
</dbReference>
<protein>
    <recommendedName>
        <fullName evidence="1">VWFA domain-containing protein</fullName>
    </recommendedName>
</protein>
<evidence type="ECO:0000313" key="3">
    <source>
        <dbReference type="Proteomes" id="UP000261620"/>
    </source>
</evidence>
<keyword evidence="3" id="KW-1185">Reference proteome</keyword>
<accession>A0A3Q3X9R4</accession>
<evidence type="ECO:0000259" key="1">
    <source>
        <dbReference type="PROSITE" id="PS50234"/>
    </source>
</evidence>
<dbReference type="PROSITE" id="PS50234">
    <property type="entry name" value="VWFA"/>
    <property type="match status" value="1"/>
</dbReference>
<dbReference type="GO" id="GO:0070971">
    <property type="term" value="C:endoplasmic reticulum exit site"/>
    <property type="evidence" value="ECO:0007669"/>
    <property type="project" value="TreeGrafter"/>
</dbReference>
<dbReference type="GO" id="GO:0030127">
    <property type="term" value="C:COPII vesicle coat"/>
    <property type="evidence" value="ECO:0007669"/>
    <property type="project" value="InterPro"/>
</dbReference>
<dbReference type="Pfam" id="PF13519">
    <property type="entry name" value="VWA_2"/>
    <property type="match status" value="1"/>
</dbReference>
<proteinExistence type="predicted"/>
<dbReference type="SMART" id="SM00327">
    <property type="entry name" value="VWA"/>
    <property type="match status" value="1"/>
</dbReference>
<dbReference type="InterPro" id="IPR036174">
    <property type="entry name" value="Znf_Sec23_Sec24_sf"/>
</dbReference>
<dbReference type="PANTHER" id="PTHR13803:SF43">
    <property type="entry name" value="CIRCULARLY PERMUTATED RAS PROTEIN 1-LIKE"/>
    <property type="match status" value="1"/>
</dbReference>
<dbReference type="SUPFAM" id="SSF53300">
    <property type="entry name" value="vWA-like"/>
    <property type="match status" value="1"/>
</dbReference>
<name>A0A3Q3X9R4_MOLML</name>
<dbReference type="AlphaFoldDB" id="A0A3Q3X9R4"/>
<dbReference type="OMA" id="WISTMSM"/>
<dbReference type="PANTHER" id="PTHR13803">
    <property type="entry name" value="SEC24-RELATED PROTEIN"/>
    <property type="match status" value="1"/>
</dbReference>
<dbReference type="InterPro" id="IPR002035">
    <property type="entry name" value="VWF_A"/>
</dbReference>
<dbReference type="GO" id="GO:0008270">
    <property type="term" value="F:zinc ion binding"/>
    <property type="evidence" value="ECO:0007669"/>
    <property type="project" value="InterPro"/>
</dbReference>
<dbReference type="SUPFAM" id="SSF82919">
    <property type="entry name" value="Zn-finger domain of Sec23/24"/>
    <property type="match status" value="1"/>
</dbReference>
<dbReference type="GO" id="GO:0006886">
    <property type="term" value="P:intracellular protein transport"/>
    <property type="evidence" value="ECO:0007669"/>
    <property type="project" value="InterPro"/>
</dbReference>
<dbReference type="GO" id="GO:0090110">
    <property type="term" value="P:COPII-coated vesicle cargo loading"/>
    <property type="evidence" value="ECO:0007669"/>
    <property type="project" value="TreeGrafter"/>
</dbReference>
<dbReference type="Proteomes" id="UP000261620">
    <property type="component" value="Unplaced"/>
</dbReference>
<dbReference type="Ensembl" id="ENSMMOT00000019299.1">
    <property type="protein sequence ID" value="ENSMMOP00000018984.1"/>
    <property type="gene ID" value="ENSMMOG00000014370.1"/>
</dbReference>
<dbReference type="InterPro" id="IPR036465">
    <property type="entry name" value="vWFA_dom_sf"/>
</dbReference>
<dbReference type="STRING" id="94237.ENSMMOP00000018984"/>
<dbReference type="InterPro" id="IPR050550">
    <property type="entry name" value="SEC23_SEC24_subfamily"/>
</dbReference>
<sequence length="451" mass="49632">RPVVCGKCSAALSCLSSMQNNLWVCEFCAGENSVNDSATRVCIGQRAGVHSDDIYLPHQSDDDYQNVEDTLVVFCVDISGSMSVTTEVSYVSRLERVLSSLLEQSPHRRVALVTFNDEVVIYGDGTSTPLTLRDWALVDYDHIWQEGVAYSIPHCIAETYQQLTQRVNDLKEHGATGLGPAALASVAVASRYPGSKVILCTDGRANIGLGNVEDTPSVSSSFTSYFYKQLAQQAVGSGVIISVMTFEGTDCCLADIGRLADTTGGRVRKSLTQSLALRAAGLEKKILYVHDDGNNHKLVREIGNVTKGVEITIQFAVKPEFMNGKTDVFVPIKSAYHLWTGNLNMAVLGVHCAQLCASLTMDGRVHEAQRQLKAQQNLLNQIRPTQKEESIYSNWMETMTTICGDITTESQVTIQLISQRSLHTVRCGSRKKRVSFEKLSWPYQYYHLLGG</sequence>
<organism evidence="2 3">
    <name type="scientific">Mola mola</name>
    <name type="common">Ocean sunfish</name>
    <name type="synonym">Tetraodon mola</name>
    <dbReference type="NCBI Taxonomy" id="94237"/>
    <lineage>
        <taxon>Eukaryota</taxon>
        <taxon>Metazoa</taxon>
        <taxon>Chordata</taxon>
        <taxon>Craniata</taxon>
        <taxon>Vertebrata</taxon>
        <taxon>Euteleostomi</taxon>
        <taxon>Actinopterygii</taxon>
        <taxon>Neopterygii</taxon>
        <taxon>Teleostei</taxon>
        <taxon>Neoteleostei</taxon>
        <taxon>Acanthomorphata</taxon>
        <taxon>Eupercaria</taxon>
        <taxon>Tetraodontiformes</taxon>
        <taxon>Molidae</taxon>
        <taxon>Mola</taxon>
    </lineage>
</organism>
<reference evidence="2" key="1">
    <citation type="submission" date="2025-08" db="UniProtKB">
        <authorList>
            <consortium name="Ensembl"/>
        </authorList>
    </citation>
    <scope>IDENTIFICATION</scope>
</reference>